<dbReference type="FunFam" id="1.20.1250.20:FF:000347">
    <property type="entry name" value="MFS transporter"/>
    <property type="match status" value="1"/>
</dbReference>
<feature type="transmembrane region" description="Helical" evidence="6">
    <location>
        <begin position="319"/>
        <end position="340"/>
    </location>
</feature>
<sequence length="443" mass="49044">MQQNKTASQGKTINPIYWVPTAYFAMGLPFIAINLVSVFMFKDLGISDTQITFWTSLIMMPWTLKFLWSPFLEMYRTKKFFVLVTELLSGILFGVVAFSLFFDYFFAISISTMAVIAFSGATHDIACDGVYMAELNKENQAKYIGVQGAFYNVAKLVANGGLVALAGMLAEHFGAIEGASIDANKGAYSSAWMIIFAVIAAVMVLLGLYHIKMLPSTQVPATGKKTTSEIMQDLVNVIGNFFTKKHIVYYIFFIILYRLAEGFIMKVAPLFLRASREVGGLGLSLTEIGTLNGVFGSAAFVIGSLLGGIFVARYGLKKTLFMLCCVFNLPFLAYTFLAVVKPTSLYLIGTCITMEYFGYGFGFVGLTLFMMQQIAPGKHQMSHYAFASGIMNLGVMLPGMISGYFSDLLGYRSFFIYVLIATIPAFLMTYFIPFTYDDSKKKK</sequence>
<feature type="transmembrane region" description="Helical" evidence="6">
    <location>
        <begin position="104"/>
        <end position="127"/>
    </location>
</feature>
<gene>
    <name evidence="8" type="primary">ampG_1</name>
    <name evidence="8" type="ORF">ERS852557_01480</name>
</gene>
<feature type="transmembrane region" description="Helical" evidence="6">
    <location>
        <begin position="291"/>
        <end position="312"/>
    </location>
</feature>
<dbReference type="InterPro" id="IPR011701">
    <property type="entry name" value="MFS"/>
</dbReference>
<keyword evidence="2" id="KW-0813">Transport</keyword>
<proteinExistence type="predicted"/>
<evidence type="ECO:0000256" key="4">
    <source>
        <dbReference type="ARBA" id="ARBA00022989"/>
    </source>
</evidence>
<dbReference type="FunFam" id="1.20.1250.20:FF:000678">
    <property type="entry name" value="Beta-lactamase induction signal transducer AmpG"/>
    <property type="match status" value="1"/>
</dbReference>
<keyword evidence="5 6" id="KW-0472">Membrane</keyword>
<dbReference type="EMBL" id="CZBI01000002">
    <property type="protein sequence ID" value="CUP73933.1"/>
    <property type="molecule type" value="Genomic_DNA"/>
</dbReference>
<keyword evidence="3 6" id="KW-0812">Transmembrane</keyword>
<feature type="transmembrane region" description="Helical" evidence="6">
    <location>
        <begin position="414"/>
        <end position="436"/>
    </location>
</feature>
<dbReference type="InterPro" id="IPR004752">
    <property type="entry name" value="AmpG_permease/AT-1"/>
</dbReference>
<dbReference type="Pfam" id="PF07690">
    <property type="entry name" value="MFS_1"/>
    <property type="match status" value="1"/>
</dbReference>
<keyword evidence="4 6" id="KW-1133">Transmembrane helix</keyword>
<evidence type="ECO:0000256" key="6">
    <source>
        <dbReference type="SAM" id="Phobius"/>
    </source>
</evidence>
<dbReference type="GO" id="GO:0016020">
    <property type="term" value="C:membrane"/>
    <property type="evidence" value="ECO:0007669"/>
    <property type="project" value="UniProtKB-SubCell"/>
</dbReference>
<dbReference type="PROSITE" id="PS50850">
    <property type="entry name" value="MFS"/>
    <property type="match status" value="1"/>
</dbReference>
<dbReference type="AlphaFoldDB" id="A0A174QL12"/>
<evidence type="ECO:0000313" key="9">
    <source>
        <dbReference type="Proteomes" id="UP000095541"/>
    </source>
</evidence>
<accession>A0A174QL12</accession>
<evidence type="ECO:0000256" key="1">
    <source>
        <dbReference type="ARBA" id="ARBA00004141"/>
    </source>
</evidence>
<feature type="transmembrane region" description="Helical" evidence="6">
    <location>
        <begin position="21"/>
        <end position="39"/>
    </location>
</feature>
<comment type="subcellular location">
    <subcellularLocation>
        <location evidence="1">Membrane</location>
        <topology evidence="1">Multi-pass membrane protein</topology>
    </subcellularLocation>
</comment>
<dbReference type="InterPro" id="IPR020846">
    <property type="entry name" value="MFS_dom"/>
</dbReference>
<dbReference type="GO" id="GO:0022857">
    <property type="term" value="F:transmembrane transporter activity"/>
    <property type="evidence" value="ECO:0007669"/>
    <property type="project" value="InterPro"/>
</dbReference>
<feature type="transmembrane region" description="Helical" evidence="6">
    <location>
        <begin position="346"/>
        <end position="371"/>
    </location>
</feature>
<organism evidence="8 9">
    <name type="scientific">Bacteroides thetaiotaomicron</name>
    <dbReference type="NCBI Taxonomy" id="818"/>
    <lineage>
        <taxon>Bacteria</taxon>
        <taxon>Pseudomonadati</taxon>
        <taxon>Bacteroidota</taxon>
        <taxon>Bacteroidia</taxon>
        <taxon>Bacteroidales</taxon>
        <taxon>Bacteroidaceae</taxon>
        <taxon>Bacteroides</taxon>
    </lineage>
</organism>
<evidence type="ECO:0000313" key="8">
    <source>
        <dbReference type="EMBL" id="CUP73933.1"/>
    </source>
</evidence>
<dbReference type="Gene3D" id="1.20.1250.20">
    <property type="entry name" value="MFS general substrate transporter like domains"/>
    <property type="match status" value="2"/>
</dbReference>
<protein>
    <submittedName>
        <fullName evidence="8">Signal transducer</fullName>
    </submittedName>
</protein>
<dbReference type="PANTHER" id="PTHR12778">
    <property type="entry name" value="SOLUTE CARRIER FAMILY 33 ACETYL-COA TRANSPORTER -RELATED"/>
    <property type="match status" value="1"/>
</dbReference>
<evidence type="ECO:0000259" key="7">
    <source>
        <dbReference type="PROSITE" id="PS50850"/>
    </source>
</evidence>
<dbReference type="Proteomes" id="UP000095541">
    <property type="component" value="Unassembled WGS sequence"/>
</dbReference>
<feature type="transmembrane region" description="Helical" evidence="6">
    <location>
        <begin position="247"/>
        <end position="271"/>
    </location>
</feature>
<dbReference type="SUPFAM" id="SSF103473">
    <property type="entry name" value="MFS general substrate transporter"/>
    <property type="match status" value="1"/>
</dbReference>
<evidence type="ECO:0000256" key="3">
    <source>
        <dbReference type="ARBA" id="ARBA00022692"/>
    </source>
</evidence>
<feature type="domain" description="Major facilitator superfamily (MFS) profile" evidence="7">
    <location>
        <begin position="15"/>
        <end position="436"/>
    </location>
</feature>
<evidence type="ECO:0000256" key="2">
    <source>
        <dbReference type="ARBA" id="ARBA00022448"/>
    </source>
</evidence>
<evidence type="ECO:0000256" key="5">
    <source>
        <dbReference type="ARBA" id="ARBA00023136"/>
    </source>
</evidence>
<feature type="transmembrane region" description="Helical" evidence="6">
    <location>
        <begin position="190"/>
        <end position="209"/>
    </location>
</feature>
<feature type="transmembrane region" description="Helical" evidence="6">
    <location>
        <begin position="80"/>
        <end position="98"/>
    </location>
</feature>
<dbReference type="RefSeq" id="WP_055217718.1">
    <property type="nucleotide sequence ID" value="NZ_CZBI01000002.1"/>
</dbReference>
<feature type="transmembrane region" description="Helical" evidence="6">
    <location>
        <begin position="383"/>
        <end position="402"/>
    </location>
</feature>
<feature type="transmembrane region" description="Helical" evidence="6">
    <location>
        <begin position="51"/>
        <end position="68"/>
    </location>
</feature>
<feature type="transmembrane region" description="Helical" evidence="6">
    <location>
        <begin position="148"/>
        <end position="170"/>
    </location>
</feature>
<name>A0A174QL12_BACT4</name>
<dbReference type="InterPro" id="IPR036259">
    <property type="entry name" value="MFS_trans_sf"/>
</dbReference>
<dbReference type="PANTHER" id="PTHR12778:SF10">
    <property type="entry name" value="MAJOR FACILITATOR SUPERFAMILY DOMAIN-CONTAINING PROTEIN 3"/>
    <property type="match status" value="1"/>
</dbReference>
<reference evidence="8 9" key="1">
    <citation type="submission" date="2015-09" db="EMBL/GenBank/DDBJ databases">
        <authorList>
            <consortium name="Pathogen Informatics"/>
        </authorList>
    </citation>
    <scope>NUCLEOTIDE SEQUENCE [LARGE SCALE GENOMIC DNA]</scope>
    <source>
        <strain evidence="8 9">2789STDY5834945</strain>
    </source>
</reference>